<protein>
    <submittedName>
        <fullName evidence="2">Uncharacterized protein</fullName>
    </submittedName>
</protein>
<feature type="signal peptide" evidence="1">
    <location>
        <begin position="1"/>
        <end position="23"/>
    </location>
</feature>
<proteinExistence type="predicted"/>
<name>A0A081FVT6_9GAMM</name>
<comment type="caution">
    <text evidence="2">The sequence shown here is derived from an EMBL/GenBank/DDBJ whole genome shotgun (WGS) entry which is preliminary data.</text>
</comment>
<dbReference type="RefSeq" id="WP_036190150.1">
    <property type="nucleotide sequence ID" value="NZ_JMQN01000047.1"/>
</dbReference>
<evidence type="ECO:0000313" key="3">
    <source>
        <dbReference type="Proteomes" id="UP000028252"/>
    </source>
</evidence>
<keyword evidence="1" id="KW-0732">Signal</keyword>
<accession>A0A081FVT6</accession>
<keyword evidence="3" id="KW-1185">Reference proteome</keyword>
<organism evidence="2 3">
    <name type="scientific">Marinobacterium lacunae</name>
    <dbReference type="NCBI Taxonomy" id="1232683"/>
    <lineage>
        <taxon>Bacteria</taxon>
        <taxon>Pseudomonadati</taxon>
        <taxon>Pseudomonadota</taxon>
        <taxon>Gammaproteobacteria</taxon>
        <taxon>Oceanospirillales</taxon>
        <taxon>Oceanospirillaceae</taxon>
        <taxon>Marinobacterium</taxon>
    </lineage>
</organism>
<dbReference type="AlphaFoldDB" id="A0A081FVT6"/>
<feature type="chain" id="PRO_5001757300" evidence="1">
    <location>
        <begin position="24"/>
        <end position="105"/>
    </location>
</feature>
<evidence type="ECO:0000256" key="1">
    <source>
        <dbReference type="SAM" id="SignalP"/>
    </source>
</evidence>
<sequence length="105" mass="11187">MRVLLYLVLMLASLLGGTAQVFASDERLAEKVLDQLPGSDHCLNDHGLIPDLPPLPGDNEPRLLANETVIEVPYHSSPVETVGAGAHAASVVSLYPIRAPPSRLV</sequence>
<reference evidence="2 3" key="1">
    <citation type="submission" date="2014-04" db="EMBL/GenBank/DDBJ databases">
        <title>Marinobacterium kochiensis sp. nov., isolated from sediment sample collected from Kochi backwaters in Kerala, India.</title>
        <authorList>
            <person name="Singh A."/>
            <person name="Pinnaka A.K."/>
        </authorList>
    </citation>
    <scope>NUCLEOTIDE SEQUENCE [LARGE SCALE GENOMIC DNA]</scope>
    <source>
        <strain evidence="2 3">AK27</strain>
    </source>
</reference>
<dbReference type="PATRIC" id="fig|1232683.4.peg.3063"/>
<gene>
    <name evidence="2" type="ORF">ADIMK_3113</name>
</gene>
<dbReference type="EMBL" id="JMQN01000047">
    <property type="protein sequence ID" value="KEA62641.1"/>
    <property type="molecule type" value="Genomic_DNA"/>
</dbReference>
<evidence type="ECO:0000313" key="2">
    <source>
        <dbReference type="EMBL" id="KEA62641.1"/>
    </source>
</evidence>
<dbReference type="Proteomes" id="UP000028252">
    <property type="component" value="Unassembled WGS sequence"/>
</dbReference>
<dbReference type="STRING" id="1232683.ADIMK_3113"/>